<dbReference type="PANTHER" id="PTHR44119">
    <property type="entry name" value="MAGNESIUM-CHELATASE SUBUNIT CHLH, CHLOROPLASTIC"/>
    <property type="match status" value="1"/>
</dbReference>
<dbReference type="EMBL" id="AUZX01015956">
    <property type="protein sequence ID" value="EQD27668.1"/>
    <property type="molecule type" value="Genomic_DNA"/>
</dbReference>
<dbReference type="PANTHER" id="PTHR44119:SF4">
    <property type="entry name" value="AEROBIC COBALTOCHELATASE SUBUNIT COBN"/>
    <property type="match status" value="1"/>
</dbReference>
<accession>T0Y3Q5</accession>
<dbReference type="AlphaFoldDB" id="T0Y3Q5"/>
<organism evidence="2">
    <name type="scientific">mine drainage metagenome</name>
    <dbReference type="NCBI Taxonomy" id="410659"/>
    <lineage>
        <taxon>unclassified sequences</taxon>
        <taxon>metagenomes</taxon>
        <taxon>ecological metagenomes</taxon>
    </lineage>
</organism>
<feature type="non-terminal residue" evidence="2">
    <location>
        <position position="160"/>
    </location>
</feature>
<gene>
    <name evidence="2" type="ORF">B1A_21591</name>
</gene>
<dbReference type="InterPro" id="IPR003672">
    <property type="entry name" value="CobN/Mg_chltase"/>
</dbReference>
<comment type="caution">
    <text evidence="2">The sequence shown here is derived from an EMBL/GenBank/DDBJ whole genome shotgun (WGS) entry which is preliminary data.</text>
</comment>
<sequence length="160" mass="17202">MTPAGEIQRLNPDVIVTTVLASGSFDDEELTWDAGEMSKIGVPILQALVSTNTQASWAESDFGLGPMDIAMSVAIPEFDGRIISVPFSFKEVVDDDLHFGTSISAYRTSDLGTSSVAGQAYRLARLRHKANSEKKVAIVLSAYPTRRSRLGNAVGLDTPQ</sequence>
<protein>
    <submittedName>
        <fullName evidence="2">CobN/magnesium chelatase</fullName>
    </submittedName>
</protein>
<reference evidence="2" key="1">
    <citation type="submission" date="2013-08" db="EMBL/GenBank/DDBJ databases">
        <authorList>
            <person name="Mendez C."/>
            <person name="Richter M."/>
            <person name="Ferrer M."/>
            <person name="Sanchez J."/>
        </authorList>
    </citation>
    <scope>NUCLEOTIDE SEQUENCE</scope>
</reference>
<evidence type="ECO:0000313" key="2">
    <source>
        <dbReference type="EMBL" id="EQD27668.1"/>
    </source>
</evidence>
<dbReference type="Pfam" id="PF02514">
    <property type="entry name" value="CobN-Mg_chel"/>
    <property type="match status" value="1"/>
</dbReference>
<proteinExistence type="predicted"/>
<feature type="domain" description="CobN/magnesium chelatase" evidence="1">
    <location>
        <begin position="10"/>
        <end position="160"/>
    </location>
</feature>
<evidence type="ECO:0000259" key="1">
    <source>
        <dbReference type="Pfam" id="PF02514"/>
    </source>
</evidence>
<reference evidence="2" key="2">
    <citation type="journal article" date="2014" name="ISME J.">
        <title>Microbial stratification in low pH oxic and suboxic macroscopic growths along an acid mine drainage.</title>
        <authorList>
            <person name="Mendez-Garcia C."/>
            <person name="Mesa V."/>
            <person name="Sprenger R.R."/>
            <person name="Richter M."/>
            <person name="Diez M.S."/>
            <person name="Solano J."/>
            <person name="Bargiela R."/>
            <person name="Golyshina O.V."/>
            <person name="Manteca A."/>
            <person name="Ramos J.L."/>
            <person name="Gallego J.R."/>
            <person name="Llorente I."/>
            <person name="Martins Dos Santos V.A."/>
            <person name="Jensen O.N."/>
            <person name="Pelaez A.I."/>
            <person name="Sanchez J."/>
            <person name="Ferrer M."/>
        </authorList>
    </citation>
    <scope>NUCLEOTIDE SEQUENCE</scope>
</reference>
<name>T0Y3Q5_9ZZZZ</name>